<name>A0A2P5AA67_PARAD</name>
<feature type="non-terminal residue" evidence="1">
    <location>
        <position position="1"/>
    </location>
</feature>
<organism evidence="1 2">
    <name type="scientific">Parasponia andersonii</name>
    <name type="common">Sponia andersonii</name>
    <dbReference type="NCBI Taxonomy" id="3476"/>
    <lineage>
        <taxon>Eukaryota</taxon>
        <taxon>Viridiplantae</taxon>
        <taxon>Streptophyta</taxon>
        <taxon>Embryophyta</taxon>
        <taxon>Tracheophyta</taxon>
        <taxon>Spermatophyta</taxon>
        <taxon>Magnoliopsida</taxon>
        <taxon>eudicotyledons</taxon>
        <taxon>Gunneridae</taxon>
        <taxon>Pentapetalae</taxon>
        <taxon>rosids</taxon>
        <taxon>fabids</taxon>
        <taxon>Rosales</taxon>
        <taxon>Cannabaceae</taxon>
        <taxon>Parasponia</taxon>
    </lineage>
</organism>
<reference evidence="2" key="1">
    <citation type="submission" date="2016-06" db="EMBL/GenBank/DDBJ databases">
        <title>Parallel loss of symbiosis genes in relatives of nitrogen-fixing non-legume Parasponia.</title>
        <authorList>
            <person name="Van Velzen R."/>
            <person name="Holmer R."/>
            <person name="Bu F."/>
            <person name="Rutten L."/>
            <person name="Van Zeijl A."/>
            <person name="Liu W."/>
            <person name="Santuari L."/>
            <person name="Cao Q."/>
            <person name="Sharma T."/>
            <person name="Shen D."/>
            <person name="Roswanjaya Y."/>
            <person name="Wardhani T."/>
            <person name="Kalhor M.S."/>
            <person name="Jansen J."/>
            <person name="Van den Hoogen J."/>
            <person name="Gungor B."/>
            <person name="Hartog M."/>
            <person name="Hontelez J."/>
            <person name="Verver J."/>
            <person name="Yang W.-C."/>
            <person name="Schijlen E."/>
            <person name="Repin R."/>
            <person name="Schilthuizen M."/>
            <person name="Schranz E."/>
            <person name="Heidstra R."/>
            <person name="Miyata K."/>
            <person name="Fedorova E."/>
            <person name="Kohlen W."/>
            <person name="Bisseling T."/>
            <person name="Smit S."/>
            <person name="Geurts R."/>
        </authorList>
    </citation>
    <scope>NUCLEOTIDE SEQUENCE [LARGE SCALE GENOMIC DNA]</scope>
    <source>
        <strain evidence="2">cv. WU1-14</strain>
    </source>
</reference>
<dbReference type="Proteomes" id="UP000237105">
    <property type="component" value="Unassembled WGS sequence"/>
</dbReference>
<gene>
    <name evidence="1" type="ORF">PanWU01x14_352800</name>
</gene>
<evidence type="ECO:0000313" key="1">
    <source>
        <dbReference type="EMBL" id="PON33431.1"/>
    </source>
</evidence>
<protein>
    <submittedName>
        <fullName evidence="1">Uncharacterized protein</fullName>
    </submittedName>
</protein>
<keyword evidence="2" id="KW-1185">Reference proteome</keyword>
<proteinExistence type="predicted"/>
<sequence length="67" mass="7631">RVKQCHQMEKIEQKVGTAESKVQEIWCRKATCTVPQYQVCGAGTSSTELLWRRNTTIRYCSGTFSTS</sequence>
<comment type="caution">
    <text evidence="1">The sequence shown here is derived from an EMBL/GenBank/DDBJ whole genome shotgun (WGS) entry which is preliminary data.</text>
</comment>
<accession>A0A2P5AA67</accession>
<dbReference type="AlphaFoldDB" id="A0A2P5AA67"/>
<dbReference type="EMBL" id="JXTB01000730">
    <property type="protein sequence ID" value="PON33431.1"/>
    <property type="molecule type" value="Genomic_DNA"/>
</dbReference>
<evidence type="ECO:0000313" key="2">
    <source>
        <dbReference type="Proteomes" id="UP000237105"/>
    </source>
</evidence>